<dbReference type="EMBL" id="JASPKZ010001609">
    <property type="protein sequence ID" value="KAJ9597436.1"/>
    <property type="molecule type" value="Genomic_DNA"/>
</dbReference>
<dbReference type="Proteomes" id="UP001233999">
    <property type="component" value="Unassembled WGS sequence"/>
</dbReference>
<keyword evidence="9" id="KW-0732">Signal</keyword>
<sequence>MYCINYFFQTIIIILIGRCILTGCELHTEGNSDILASCALEATRTYFQSEGTIILATQDCETDQFPFLNDSGFMIVDEFNISTSIQDECVINTTIYLLDVDRHMKTYQNWLKQFTAYEVKSCRFNFTDLETTMLQELHNTKKWRVLIFPYNRTFEYPGRGDISGYIITAGMSEYYEMEYRIHRILTVLLEYRMLKYSTFFLVLVSGEIGGFNVERVITLFMEFHVLDVIILVYDESNEVVNFYTFNPYELPSGKCGLIYKGILISKCYFDESGVVRLRHRTTDFEIIPNLEGCSVFLNDILSEPLTIESDVGDRDIISNQSVVFILFKYVLDVMKMSLHTNRVQIQKNERFLMLDLQDIQGTKGELFVRYYTTTYYWFLYKSDAFARWSTIFCVFSNYVWLCILLTIFFTASYLQYISRNIKYNPPWWLNLLSIQLGIAIREPKALYLRFILLAWLMYSLPINTIFQCFFTSYLSDPVHEHQIDTYEEIVEQNYELILTDGNSVFLESGINITSNKKWITNREGSLLYLHNGSRRAVSIPQESVTYFYNKLCDGNIRNKLHRITTYQNQHHLTVEFTNKHFEKRFYVLLNRLIESGFPDKLCNVILYPKGMFLASTKLSELVGYFYPFSIIHMKSAFLFYFIGLGASLLIFLIEVIVHSLPLLYRGSIAASIPVRNNFPK</sequence>
<evidence type="ECO:0000256" key="9">
    <source>
        <dbReference type="SAM" id="SignalP"/>
    </source>
</evidence>
<dbReference type="GO" id="GO:0005886">
    <property type="term" value="C:plasma membrane"/>
    <property type="evidence" value="ECO:0007669"/>
    <property type="project" value="UniProtKB-SubCell"/>
</dbReference>
<feature type="signal peptide" evidence="9">
    <location>
        <begin position="1"/>
        <end position="26"/>
    </location>
</feature>
<evidence type="ECO:0000256" key="8">
    <source>
        <dbReference type="SAM" id="Phobius"/>
    </source>
</evidence>
<reference evidence="10" key="2">
    <citation type="submission" date="2023-05" db="EMBL/GenBank/DDBJ databases">
        <authorList>
            <person name="Fouks B."/>
        </authorList>
    </citation>
    <scope>NUCLEOTIDE SEQUENCE</scope>
    <source>
        <strain evidence="10">Stay&amp;Tobe</strain>
        <tissue evidence="10">Testes</tissue>
    </source>
</reference>
<evidence type="ECO:0000256" key="4">
    <source>
        <dbReference type="ARBA" id="ARBA00022989"/>
    </source>
</evidence>
<feature type="transmembrane region" description="Helical" evidence="8">
    <location>
        <begin position="637"/>
        <end position="657"/>
    </location>
</feature>
<keyword evidence="6" id="KW-0675">Receptor</keyword>
<dbReference type="PANTHER" id="PTHR42643:SF24">
    <property type="entry name" value="IONOTROPIC RECEPTOR 60A"/>
    <property type="match status" value="1"/>
</dbReference>
<comment type="subcellular location">
    <subcellularLocation>
        <location evidence="1">Cell membrane</location>
        <topology evidence="1">Multi-pass membrane protein</topology>
    </subcellularLocation>
</comment>
<protein>
    <submittedName>
        <fullName evidence="10">Uncharacterized protein</fullName>
    </submittedName>
</protein>
<reference evidence="10" key="1">
    <citation type="journal article" date="2023" name="IScience">
        <title>Live-bearing cockroach genome reveals convergent evolutionary mechanisms linked to viviparity in insects and beyond.</title>
        <authorList>
            <person name="Fouks B."/>
            <person name="Harrison M.C."/>
            <person name="Mikhailova A.A."/>
            <person name="Marchal E."/>
            <person name="English S."/>
            <person name="Carruthers M."/>
            <person name="Jennings E.C."/>
            <person name="Chiamaka E.L."/>
            <person name="Frigard R.A."/>
            <person name="Pippel M."/>
            <person name="Attardo G.M."/>
            <person name="Benoit J.B."/>
            <person name="Bornberg-Bauer E."/>
            <person name="Tobe S.S."/>
        </authorList>
    </citation>
    <scope>NUCLEOTIDE SEQUENCE</scope>
    <source>
        <strain evidence="10">Stay&amp;Tobe</strain>
    </source>
</reference>
<feature type="transmembrane region" description="Helical" evidence="8">
    <location>
        <begin position="398"/>
        <end position="417"/>
    </location>
</feature>
<keyword evidence="4 8" id="KW-1133">Transmembrane helix</keyword>
<gene>
    <name evidence="10" type="ORF">L9F63_011707</name>
</gene>
<evidence type="ECO:0000313" key="11">
    <source>
        <dbReference type="Proteomes" id="UP001233999"/>
    </source>
</evidence>
<accession>A0AAD8AF28</accession>
<evidence type="ECO:0000256" key="3">
    <source>
        <dbReference type="ARBA" id="ARBA00022692"/>
    </source>
</evidence>
<dbReference type="PANTHER" id="PTHR42643">
    <property type="entry name" value="IONOTROPIC RECEPTOR 20A-RELATED"/>
    <property type="match status" value="1"/>
</dbReference>
<keyword evidence="11" id="KW-1185">Reference proteome</keyword>
<evidence type="ECO:0000256" key="6">
    <source>
        <dbReference type="ARBA" id="ARBA00023170"/>
    </source>
</evidence>
<evidence type="ECO:0000256" key="1">
    <source>
        <dbReference type="ARBA" id="ARBA00004651"/>
    </source>
</evidence>
<dbReference type="AlphaFoldDB" id="A0AAD8AF28"/>
<feature type="chain" id="PRO_5041948350" evidence="9">
    <location>
        <begin position="27"/>
        <end position="680"/>
    </location>
</feature>
<keyword evidence="5 8" id="KW-0472">Membrane</keyword>
<organism evidence="10 11">
    <name type="scientific">Diploptera punctata</name>
    <name type="common">Pacific beetle cockroach</name>
    <dbReference type="NCBI Taxonomy" id="6984"/>
    <lineage>
        <taxon>Eukaryota</taxon>
        <taxon>Metazoa</taxon>
        <taxon>Ecdysozoa</taxon>
        <taxon>Arthropoda</taxon>
        <taxon>Hexapoda</taxon>
        <taxon>Insecta</taxon>
        <taxon>Pterygota</taxon>
        <taxon>Neoptera</taxon>
        <taxon>Polyneoptera</taxon>
        <taxon>Dictyoptera</taxon>
        <taxon>Blattodea</taxon>
        <taxon>Blaberoidea</taxon>
        <taxon>Blaberidae</taxon>
        <taxon>Diplopterinae</taxon>
        <taxon>Diploptera</taxon>
    </lineage>
</organism>
<evidence type="ECO:0000256" key="5">
    <source>
        <dbReference type="ARBA" id="ARBA00023136"/>
    </source>
</evidence>
<evidence type="ECO:0000256" key="2">
    <source>
        <dbReference type="ARBA" id="ARBA00022475"/>
    </source>
</evidence>
<comment type="caution">
    <text evidence="10">The sequence shown here is derived from an EMBL/GenBank/DDBJ whole genome shotgun (WGS) entry which is preliminary data.</text>
</comment>
<proteinExistence type="predicted"/>
<name>A0AAD8AF28_DIPPU</name>
<dbReference type="InterPro" id="IPR052192">
    <property type="entry name" value="Insect_Ionotropic_Sensory_Rcpt"/>
</dbReference>
<keyword evidence="7" id="KW-0325">Glycoprotein</keyword>
<keyword evidence="2" id="KW-1003">Cell membrane</keyword>
<keyword evidence="3 8" id="KW-0812">Transmembrane</keyword>
<evidence type="ECO:0000256" key="7">
    <source>
        <dbReference type="ARBA" id="ARBA00023180"/>
    </source>
</evidence>
<evidence type="ECO:0000313" key="10">
    <source>
        <dbReference type="EMBL" id="KAJ9597436.1"/>
    </source>
</evidence>